<evidence type="ECO:0000313" key="10">
    <source>
        <dbReference type="Proteomes" id="UP000796880"/>
    </source>
</evidence>
<dbReference type="GO" id="GO:0030599">
    <property type="term" value="F:pectinesterase activity"/>
    <property type="evidence" value="ECO:0007669"/>
    <property type="project" value="InterPro"/>
</dbReference>
<comment type="similarity">
    <text evidence="4">In the C-terminal section; belongs to the pectinesterase family.</text>
</comment>
<dbReference type="Pfam" id="PF04043">
    <property type="entry name" value="PMEI"/>
    <property type="match status" value="1"/>
</dbReference>
<evidence type="ECO:0000256" key="2">
    <source>
        <dbReference type="ARBA" id="ARBA00005184"/>
    </source>
</evidence>
<keyword evidence="10" id="KW-1185">Reference proteome</keyword>
<dbReference type="GO" id="GO:0042545">
    <property type="term" value="P:cell wall modification"/>
    <property type="evidence" value="ECO:0007669"/>
    <property type="project" value="InterPro"/>
</dbReference>
<proteinExistence type="inferred from homology"/>
<reference evidence="9" key="1">
    <citation type="submission" date="2020-03" db="EMBL/GenBank/DDBJ databases">
        <title>A high-quality chromosome-level genome assembly of a woody plant with both climbing and erect habits, Rhamnella rubrinervis.</title>
        <authorList>
            <person name="Lu Z."/>
            <person name="Yang Y."/>
            <person name="Zhu X."/>
            <person name="Sun Y."/>
        </authorList>
    </citation>
    <scope>NUCLEOTIDE SEQUENCE</scope>
    <source>
        <strain evidence="9">BYM</strain>
        <tissue evidence="9">Leaf</tissue>
    </source>
</reference>
<gene>
    <name evidence="9" type="ORF">FNV43_RR18286</name>
</gene>
<dbReference type="SMART" id="SM00856">
    <property type="entry name" value="PMEI"/>
    <property type="match status" value="1"/>
</dbReference>
<dbReference type="UniPathway" id="UPA00545">
    <property type="reaction ID" value="UER00823"/>
</dbReference>
<keyword evidence="7" id="KW-0063">Aspartyl esterase</keyword>
<dbReference type="Gene3D" id="2.160.20.10">
    <property type="entry name" value="Single-stranded right-handed beta-helix, Pectin lyase-like"/>
    <property type="match status" value="2"/>
</dbReference>
<comment type="pathway">
    <text evidence="2">Glycan metabolism; pectin degradation; 2-dehydro-3-deoxy-D-gluconate from pectin: step 1/5.</text>
</comment>
<evidence type="ECO:0000259" key="8">
    <source>
        <dbReference type="SMART" id="SM00856"/>
    </source>
</evidence>
<protein>
    <recommendedName>
        <fullName evidence="8">Pectinesterase inhibitor domain-containing protein</fullName>
    </recommendedName>
</protein>
<sequence length="441" mass="48691">MATSISCLSELNPLLLVARTMLLQSTNWIHTTLGLLGLDSSSTNSSSIGVALTDCAMLFDESEPRLTRLLSGENDTGDDARTWLSGVLANHRTCLDGLGEKGFVEPHLASINLTTLVGQALALYGNHMNMEGFKSKRREIALKVLFYFELPYNTIYFGNNYWNTPGTEISPQPKWGLLASWNGETSKAHFGVAKDGSGTHVTINEVVVALHRMGHKTIVTGNRNVPDGSTTLSSVTFGVLGDGFWARDMTFQNTPGPEKHQAVALRVSSDLSVLYRCSFKAYQHTLYAHSLRQFYRDCHIYGVPKISSSAMPRDASETTGIVIHGSRIRTALEFSAVKGTFRSYLGRPWKKYSRTIVLKTDKDSLVHPTGWTERRGSYALSRLFYGEYMNTGIGAKPKQRVKWPGFHVIGRQEQASPFSVSNFIQGGSWILATGVPVWLGV</sequence>
<dbReference type="GO" id="GO:0004857">
    <property type="term" value="F:enzyme inhibitor activity"/>
    <property type="evidence" value="ECO:0007669"/>
    <property type="project" value="InterPro"/>
</dbReference>
<comment type="subcellular location">
    <subcellularLocation>
        <location evidence="1">Secreted</location>
        <location evidence="1">Cell wall</location>
    </subcellularLocation>
</comment>
<evidence type="ECO:0000256" key="1">
    <source>
        <dbReference type="ARBA" id="ARBA00004191"/>
    </source>
</evidence>
<dbReference type="SUPFAM" id="SSF51126">
    <property type="entry name" value="Pectin lyase-like"/>
    <property type="match status" value="1"/>
</dbReference>
<dbReference type="EMBL" id="VOIH02000008">
    <property type="protein sequence ID" value="KAF3440008.1"/>
    <property type="molecule type" value="Genomic_DNA"/>
</dbReference>
<keyword evidence="5" id="KW-0134">Cell wall</keyword>
<keyword evidence="5" id="KW-0964">Secreted</keyword>
<evidence type="ECO:0000256" key="3">
    <source>
        <dbReference type="ARBA" id="ARBA00006027"/>
    </source>
</evidence>
<comment type="similarity">
    <text evidence="3">In the N-terminal section; belongs to the PMEI family.</text>
</comment>
<dbReference type="GO" id="GO:0045490">
    <property type="term" value="P:pectin catabolic process"/>
    <property type="evidence" value="ECO:0007669"/>
    <property type="project" value="UniProtKB-UniPathway"/>
</dbReference>
<dbReference type="Pfam" id="PF01095">
    <property type="entry name" value="Pectinesterase"/>
    <property type="match status" value="2"/>
</dbReference>
<evidence type="ECO:0000256" key="7">
    <source>
        <dbReference type="ARBA" id="ARBA00023085"/>
    </source>
</evidence>
<dbReference type="Gene3D" id="1.20.140.40">
    <property type="entry name" value="Invertase/pectin methylesterase inhibitor family protein"/>
    <property type="match status" value="1"/>
</dbReference>
<dbReference type="InterPro" id="IPR011050">
    <property type="entry name" value="Pectin_lyase_fold/virulence"/>
</dbReference>
<evidence type="ECO:0000256" key="4">
    <source>
        <dbReference type="ARBA" id="ARBA00007786"/>
    </source>
</evidence>
<comment type="caution">
    <text evidence="9">The sequence shown here is derived from an EMBL/GenBank/DDBJ whole genome shotgun (WGS) entry which is preliminary data.</text>
</comment>
<organism evidence="9 10">
    <name type="scientific">Rhamnella rubrinervis</name>
    <dbReference type="NCBI Taxonomy" id="2594499"/>
    <lineage>
        <taxon>Eukaryota</taxon>
        <taxon>Viridiplantae</taxon>
        <taxon>Streptophyta</taxon>
        <taxon>Embryophyta</taxon>
        <taxon>Tracheophyta</taxon>
        <taxon>Spermatophyta</taxon>
        <taxon>Magnoliopsida</taxon>
        <taxon>eudicotyledons</taxon>
        <taxon>Gunneridae</taxon>
        <taxon>Pentapetalae</taxon>
        <taxon>rosids</taxon>
        <taxon>fabids</taxon>
        <taxon>Rosales</taxon>
        <taxon>Rhamnaceae</taxon>
        <taxon>rhamnoid group</taxon>
        <taxon>Rhamneae</taxon>
        <taxon>Rhamnella</taxon>
    </lineage>
</organism>
<dbReference type="SUPFAM" id="SSF101148">
    <property type="entry name" value="Plant invertase/pectin methylesterase inhibitor"/>
    <property type="match status" value="1"/>
</dbReference>
<keyword evidence="6" id="KW-0378">Hydrolase</keyword>
<dbReference type="InterPro" id="IPR035513">
    <property type="entry name" value="Invertase/methylesterase_inhib"/>
</dbReference>
<dbReference type="InterPro" id="IPR012334">
    <property type="entry name" value="Pectin_lyas_fold"/>
</dbReference>
<dbReference type="OrthoDB" id="2019149at2759"/>
<dbReference type="PANTHER" id="PTHR31707">
    <property type="entry name" value="PECTINESTERASE"/>
    <property type="match status" value="1"/>
</dbReference>
<dbReference type="AlphaFoldDB" id="A0A8K0GWC1"/>
<dbReference type="CDD" id="cd15799">
    <property type="entry name" value="PMEI-like_4"/>
    <property type="match status" value="1"/>
</dbReference>
<dbReference type="InterPro" id="IPR000070">
    <property type="entry name" value="Pectinesterase_cat"/>
</dbReference>
<evidence type="ECO:0000313" key="9">
    <source>
        <dbReference type="EMBL" id="KAF3440008.1"/>
    </source>
</evidence>
<name>A0A8K0GWC1_9ROSA</name>
<evidence type="ECO:0000256" key="6">
    <source>
        <dbReference type="ARBA" id="ARBA00022801"/>
    </source>
</evidence>
<accession>A0A8K0GWC1</accession>
<evidence type="ECO:0000256" key="5">
    <source>
        <dbReference type="ARBA" id="ARBA00022512"/>
    </source>
</evidence>
<dbReference type="Proteomes" id="UP000796880">
    <property type="component" value="Unassembled WGS sequence"/>
</dbReference>
<dbReference type="InterPro" id="IPR006501">
    <property type="entry name" value="Pectinesterase_inhib_dom"/>
</dbReference>
<feature type="domain" description="Pectinesterase inhibitor" evidence="8">
    <location>
        <begin position="3"/>
        <end position="123"/>
    </location>
</feature>